<gene>
    <name evidence="2" type="ORF">RSOLAG1IB_07398</name>
</gene>
<evidence type="ECO:0000313" key="2">
    <source>
        <dbReference type="EMBL" id="CEL54906.1"/>
    </source>
</evidence>
<sequence>MGQSRRTRDIKLPVAPNTKPEPSQVPSGSYGGLVAQGLKAIPGICNGSIRFIEEHLPDDLKSFDDLLGPLIRCNEEIVTKINDWTHTTHVTTPNDIRGSQPDAQAANRSRILHLTSSSRRCSSQIGGLVMDARELCKIWAGCATNRFQLTSFQWFKNTAGARHEYLIFKLESNETSNPSRKDLWLRLERRPTAKLGESRRKLWGQFTADDLITLSPRREDLLHPEDTLLEPQASATFSEKLSLRYLVDVLDIIHRESMEYHIAGANCWFYASTIVEIMTKKWFRDTAGARHEYLLFKLESGESPACSHKEMWLRLERCPSNKARASKRALVGSLFGQFAADDLITLSPRREDLFRLECTSTVPQASAEFSQKLPLRYLVDVLDIIHKESPEYHIAGANCWFYASTIAEVVSKEARAVWKSGDISYLDHRKSKEVVNFEQYGRIMSAVRRLRGGLN</sequence>
<evidence type="ECO:0000313" key="3">
    <source>
        <dbReference type="Proteomes" id="UP000059188"/>
    </source>
</evidence>
<accession>A0A0B7FA12</accession>
<evidence type="ECO:0000256" key="1">
    <source>
        <dbReference type="SAM" id="MobiDB-lite"/>
    </source>
</evidence>
<reference evidence="2 3" key="1">
    <citation type="submission" date="2014-11" db="EMBL/GenBank/DDBJ databases">
        <authorList>
            <person name="Wibberg Daniel"/>
        </authorList>
    </citation>
    <scope>NUCLEOTIDE SEQUENCE [LARGE SCALE GENOMIC DNA]</scope>
    <source>
        <strain evidence="2">Rhizoctonia solani AG1-IB 7/3/14</strain>
    </source>
</reference>
<feature type="compositionally biased region" description="Basic and acidic residues" evidence="1">
    <location>
        <begin position="1"/>
        <end position="11"/>
    </location>
</feature>
<dbReference type="OrthoDB" id="3200706at2759"/>
<organism evidence="2 3">
    <name type="scientific">Thanatephorus cucumeris (strain AG1-IB / isolate 7/3/14)</name>
    <name type="common">Lettuce bottom rot fungus</name>
    <name type="synonym">Rhizoctonia solani</name>
    <dbReference type="NCBI Taxonomy" id="1108050"/>
    <lineage>
        <taxon>Eukaryota</taxon>
        <taxon>Fungi</taxon>
        <taxon>Dikarya</taxon>
        <taxon>Basidiomycota</taxon>
        <taxon>Agaricomycotina</taxon>
        <taxon>Agaricomycetes</taxon>
        <taxon>Cantharellales</taxon>
        <taxon>Ceratobasidiaceae</taxon>
        <taxon>Rhizoctonia</taxon>
        <taxon>Rhizoctonia solani AG-1</taxon>
    </lineage>
</organism>
<dbReference type="AlphaFoldDB" id="A0A0B7FA12"/>
<name>A0A0B7FA12_THACB</name>
<keyword evidence="3" id="KW-1185">Reference proteome</keyword>
<feature type="region of interest" description="Disordered" evidence="1">
    <location>
        <begin position="1"/>
        <end position="29"/>
    </location>
</feature>
<protein>
    <submittedName>
        <fullName evidence="2">Uncharacterized protein</fullName>
    </submittedName>
</protein>
<dbReference type="Proteomes" id="UP000059188">
    <property type="component" value="Unassembled WGS sequence"/>
</dbReference>
<proteinExistence type="predicted"/>
<dbReference type="EMBL" id="LN679118">
    <property type="protein sequence ID" value="CEL54906.1"/>
    <property type="molecule type" value="Genomic_DNA"/>
</dbReference>